<reference evidence="1 2" key="1">
    <citation type="submission" date="2022-12" db="EMBL/GenBank/DDBJ databases">
        <title>Chromosome-level genome of Tegillarca granosa.</title>
        <authorList>
            <person name="Kim J."/>
        </authorList>
    </citation>
    <scope>NUCLEOTIDE SEQUENCE [LARGE SCALE GENOMIC DNA]</scope>
    <source>
        <strain evidence="1">Teg-2019</strain>
        <tissue evidence="1">Adductor muscle</tissue>
    </source>
</reference>
<accession>A0ABQ9FBD1</accession>
<evidence type="ECO:0000313" key="2">
    <source>
        <dbReference type="Proteomes" id="UP001217089"/>
    </source>
</evidence>
<organism evidence="1 2">
    <name type="scientific">Tegillarca granosa</name>
    <name type="common">Malaysian cockle</name>
    <name type="synonym">Anadara granosa</name>
    <dbReference type="NCBI Taxonomy" id="220873"/>
    <lineage>
        <taxon>Eukaryota</taxon>
        <taxon>Metazoa</taxon>
        <taxon>Spiralia</taxon>
        <taxon>Lophotrochozoa</taxon>
        <taxon>Mollusca</taxon>
        <taxon>Bivalvia</taxon>
        <taxon>Autobranchia</taxon>
        <taxon>Pteriomorphia</taxon>
        <taxon>Arcoida</taxon>
        <taxon>Arcoidea</taxon>
        <taxon>Arcidae</taxon>
        <taxon>Tegillarca</taxon>
    </lineage>
</organism>
<dbReference type="Proteomes" id="UP001217089">
    <property type="component" value="Unassembled WGS sequence"/>
</dbReference>
<protein>
    <submittedName>
        <fullName evidence="1">Uncharacterized protein</fullName>
    </submittedName>
</protein>
<sequence length="252" mass="28540">MLEKLYARYARLIASDDIVIVIMPKHFTCCRCHKRCKSDPAQRRPVQSHLRTQTENDLGRPLEPGDVICSACRRRLARIKDLAIDVQHQHKDTIDPDYQPPAPFSASIIKSPKSIQLQINSTPRNHKNCVICKKPSGHRNHHVMFHTLIINVEECYCRLVFAPVSIPAPLMALFIMELSLFTPTGACLNHVSIKEVDVEVDVVCMGAAGGNLCKNSRYHHITCEMFQPTTCPFDDDDDDEQIFSLIISCFSK</sequence>
<comment type="caution">
    <text evidence="1">The sequence shown here is derived from an EMBL/GenBank/DDBJ whole genome shotgun (WGS) entry which is preliminary data.</text>
</comment>
<proteinExistence type="predicted"/>
<keyword evidence="2" id="KW-1185">Reference proteome</keyword>
<dbReference type="EMBL" id="JARBDR010000337">
    <property type="protein sequence ID" value="KAJ8314643.1"/>
    <property type="molecule type" value="Genomic_DNA"/>
</dbReference>
<name>A0ABQ9FBD1_TEGGR</name>
<gene>
    <name evidence="1" type="ORF">KUTeg_006793</name>
</gene>
<evidence type="ECO:0000313" key="1">
    <source>
        <dbReference type="EMBL" id="KAJ8314643.1"/>
    </source>
</evidence>